<dbReference type="KEGG" id="ehx:EMIHUDRAFT_443648"/>
<evidence type="ECO:0000313" key="3">
    <source>
        <dbReference type="Proteomes" id="UP000013827"/>
    </source>
</evidence>
<dbReference type="RefSeq" id="XP_005777910.1">
    <property type="nucleotide sequence ID" value="XM_005777853.1"/>
</dbReference>
<dbReference type="Proteomes" id="UP000013827">
    <property type="component" value="Unassembled WGS sequence"/>
</dbReference>
<proteinExistence type="predicted"/>
<dbReference type="PaxDb" id="2903-EOD25481"/>
<keyword evidence="1" id="KW-1133">Transmembrane helix</keyword>
<feature type="transmembrane region" description="Helical" evidence="1">
    <location>
        <begin position="102"/>
        <end position="122"/>
    </location>
</feature>
<feature type="transmembrane region" description="Helical" evidence="1">
    <location>
        <begin position="142"/>
        <end position="160"/>
    </location>
</feature>
<name>A0A0D3JPP6_EMIH1</name>
<dbReference type="GeneID" id="17271027"/>
<keyword evidence="3" id="KW-1185">Reference proteome</keyword>
<accession>A0A0D3JPP6</accession>
<reference evidence="3" key="1">
    <citation type="journal article" date="2013" name="Nature">
        <title>Pan genome of the phytoplankton Emiliania underpins its global distribution.</title>
        <authorList>
            <person name="Read B.A."/>
            <person name="Kegel J."/>
            <person name="Klute M.J."/>
            <person name="Kuo A."/>
            <person name="Lefebvre S.C."/>
            <person name="Maumus F."/>
            <person name="Mayer C."/>
            <person name="Miller J."/>
            <person name="Monier A."/>
            <person name="Salamov A."/>
            <person name="Young J."/>
            <person name="Aguilar M."/>
            <person name="Claverie J.M."/>
            <person name="Frickenhaus S."/>
            <person name="Gonzalez K."/>
            <person name="Herman E.K."/>
            <person name="Lin Y.C."/>
            <person name="Napier J."/>
            <person name="Ogata H."/>
            <person name="Sarno A.F."/>
            <person name="Shmutz J."/>
            <person name="Schroeder D."/>
            <person name="de Vargas C."/>
            <person name="Verret F."/>
            <person name="von Dassow P."/>
            <person name="Valentin K."/>
            <person name="Van de Peer Y."/>
            <person name="Wheeler G."/>
            <person name="Dacks J.B."/>
            <person name="Delwiche C.F."/>
            <person name="Dyhrman S.T."/>
            <person name="Glockner G."/>
            <person name="John U."/>
            <person name="Richards T."/>
            <person name="Worden A.Z."/>
            <person name="Zhang X."/>
            <person name="Grigoriev I.V."/>
            <person name="Allen A.E."/>
            <person name="Bidle K."/>
            <person name="Borodovsky M."/>
            <person name="Bowler C."/>
            <person name="Brownlee C."/>
            <person name="Cock J.M."/>
            <person name="Elias M."/>
            <person name="Gladyshev V.N."/>
            <person name="Groth M."/>
            <person name="Guda C."/>
            <person name="Hadaegh A."/>
            <person name="Iglesias-Rodriguez M.D."/>
            <person name="Jenkins J."/>
            <person name="Jones B.M."/>
            <person name="Lawson T."/>
            <person name="Leese F."/>
            <person name="Lindquist E."/>
            <person name="Lobanov A."/>
            <person name="Lomsadze A."/>
            <person name="Malik S.B."/>
            <person name="Marsh M.E."/>
            <person name="Mackinder L."/>
            <person name="Mock T."/>
            <person name="Mueller-Roeber B."/>
            <person name="Pagarete A."/>
            <person name="Parker M."/>
            <person name="Probert I."/>
            <person name="Quesneville H."/>
            <person name="Raines C."/>
            <person name="Rensing S.A."/>
            <person name="Riano-Pachon D.M."/>
            <person name="Richier S."/>
            <person name="Rokitta S."/>
            <person name="Shiraiwa Y."/>
            <person name="Soanes D.M."/>
            <person name="van der Giezen M."/>
            <person name="Wahlund T.M."/>
            <person name="Williams B."/>
            <person name="Wilson W."/>
            <person name="Wolfe G."/>
            <person name="Wurch L.L."/>
        </authorList>
    </citation>
    <scope>NUCLEOTIDE SEQUENCE</scope>
</reference>
<dbReference type="EnsemblProtists" id="EOD25481">
    <property type="protein sequence ID" value="EOD25481"/>
    <property type="gene ID" value="EMIHUDRAFT_443648"/>
</dbReference>
<keyword evidence="1" id="KW-0812">Transmembrane</keyword>
<reference evidence="2" key="2">
    <citation type="submission" date="2024-10" db="UniProtKB">
        <authorList>
            <consortium name="EnsemblProtists"/>
        </authorList>
    </citation>
    <scope>IDENTIFICATION</scope>
</reference>
<keyword evidence="1" id="KW-0472">Membrane</keyword>
<dbReference type="HOGENOM" id="CLU_1362608_0_0_1"/>
<protein>
    <recommendedName>
        <fullName evidence="4">G-protein coupled receptors family 1 profile domain-containing protein</fullName>
    </recommendedName>
</protein>
<sequence>MRLDAALLDGADERGAPDEGRVMRPLWRRGRAGPLHVGLVIVQLAITCVAMSTPLFERRLTGSMALLLDSLGFDFSGAYTMVNLGLLSAEAGGWALLMSSTFWVFIVICPLLRGASLLLLLLRPMTVAAAQRLHARSRAVSYYYALEVMLVAVPLIGTTIEPMTATLFTPYNTPICKDITTAFPNPPGTDPPDLCFTISVVPSTGYFSVAAAVVVFLLSGFDGSPTHKYLHRLLHPGDEPPPYWPRCGAAR</sequence>
<evidence type="ECO:0008006" key="4">
    <source>
        <dbReference type="Google" id="ProtNLM"/>
    </source>
</evidence>
<dbReference type="AlphaFoldDB" id="A0A0D3JPP6"/>
<organism evidence="2 3">
    <name type="scientific">Emiliania huxleyi (strain CCMP1516)</name>
    <dbReference type="NCBI Taxonomy" id="280463"/>
    <lineage>
        <taxon>Eukaryota</taxon>
        <taxon>Haptista</taxon>
        <taxon>Haptophyta</taxon>
        <taxon>Prymnesiophyceae</taxon>
        <taxon>Isochrysidales</taxon>
        <taxon>Noelaerhabdaceae</taxon>
        <taxon>Emiliania</taxon>
    </lineage>
</organism>
<evidence type="ECO:0000313" key="2">
    <source>
        <dbReference type="EnsemblProtists" id="EOD25481"/>
    </source>
</evidence>
<feature type="transmembrane region" description="Helical" evidence="1">
    <location>
        <begin position="196"/>
        <end position="218"/>
    </location>
</feature>
<feature type="transmembrane region" description="Helical" evidence="1">
    <location>
        <begin position="35"/>
        <end position="56"/>
    </location>
</feature>
<evidence type="ECO:0000256" key="1">
    <source>
        <dbReference type="SAM" id="Phobius"/>
    </source>
</evidence>